<gene>
    <name evidence="3" type="ORF">TrVE_jg13808</name>
</gene>
<keyword evidence="2" id="KW-1133">Transmembrane helix</keyword>
<accession>A0A9W7CAH4</accession>
<organism evidence="3 4">
    <name type="scientific">Triparma verrucosa</name>
    <dbReference type="NCBI Taxonomy" id="1606542"/>
    <lineage>
        <taxon>Eukaryota</taxon>
        <taxon>Sar</taxon>
        <taxon>Stramenopiles</taxon>
        <taxon>Ochrophyta</taxon>
        <taxon>Bolidophyceae</taxon>
        <taxon>Parmales</taxon>
        <taxon>Triparmaceae</taxon>
        <taxon>Triparma</taxon>
    </lineage>
</organism>
<dbReference type="AlphaFoldDB" id="A0A9W7CAH4"/>
<keyword evidence="2" id="KW-0472">Membrane</keyword>
<proteinExistence type="predicted"/>
<evidence type="ECO:0000256" key="1">
    <source>
        <dbReference type="SAM" id="MobiDB-lite"/>
    </source>
</evidence>
<dbReference type="EMBL" id="BRXX01000286">
    <property type="protein sequence ID" value="GMI02631.1"/>
    <property type="molecule type" value="Genomic_DNA"/>
</dbReference>
<evidence type="ECO:0000313" key="3">
    <source>
        <dbReference type="EMBL" id="GMI02631.1"/>
    </source>
</evidence>
<name>A0A9W7CAH4_9STRA</name>
<reference evidence="4" key="1">
    <citation type="journal article" date="2023" name="Commun. Biol.">
        <title>Genome analysis of Parmales, the sister group of diatoms, reveals the evolutionary specialization of diatoms from phago-mixotrophs to photoautotrophs.</title>
        <authorList>
            <person name="Ban H."/>
            <person name="Sato S."/>
            <person name="Yoshikawa S."/>
            <person name="Yamada K."/>
            <person name="Nakamura Y."/>
            <person name="Ichinomiya M."/>
            <person name="Sato N."/>
            <person name="Blanc-Mathieu R."/>
            <person name="Endo H."/>
            <person name="Kuwata A."/>
            <person name="Ogata H."/>
        </authorList>
    </citation>
    <scope>NUCLEOTIDE SEQUENCE [LARGE SCALE GENOMIC DNA]</scope>
    <source>
        <strain evidence="4">NIES 3699</strain>
    </source>
</reference>
<feature type="region of interest" description="Disordered" evidence="1">
    <location>
        <begin position="133"/>
        <end position="161"/>
    </location>
</feature>
<feature type="compositionally biased region" description="Basic and acidic residues" evidence="1">
    <location>
        <begin position="151"/>
        <end position="161"/>
    </location>
</feature>
<evidence type="ECO:0000313" key="4">
    <source>
        <dbReference type="Proteomes" id="UP001165160"/>
    </source>
</evidence>
<evidence type="ECO:0000256" key="2">
    <source>
        <dbReference type="SAM" id="Phobius"/>
    </source>
</evidence>
<feature type="transmembrane region" description="Helical" evidence="2">
    <location>
        <begin position="98"/>
        <end position="121"/>
    </location>
</feature>
<feature type="transmembrane region" description="Helical" evidence="2">
    <location>
        <begin position="26"/>
        <end position="46"/>
    </location>
</feature>
<keyword evidence="2" id="KW-0812">Transmembrane</keyword>
<dbReference type="Proteomes" id="UP001165160">
    <property type="component" value="Unassembled WGS sequence"/>
</dbReference>
<protein>
    <submittedName>
        <fullName evidence="3">Uncharacterized protein</fullName>
    </submittedName>
</protein>
<comment type="caution">
    <text evidence="3">The sequence shown here is derived from an EMBL/GenBank/DDBJ whole genome shotgun (WGS) entry which is preliminary data.</text>
</comment>
<keyword evidence="4" id="KW-1185">Reference proteome</keyword>
<feature type="transmembrane region" description="Helical" evidence="2">
    <location>
        <begin position="67"/>
        <end position="86"/>
    </location>
</feature>
<sequence length="161" mass="17932">MDSTFDAKFDDSGFIEGCENPSQPTYWVSAFLYISWALTYAIPPLLTSNRTLTWGDVMTLDMGRIEGLQFALFSMLSIEALVVYALTDKEGTELSGFLSGLINAMILNFNILFFIVINEYVFKPIICKRSTTSEEESSDSPVTNPSSDAFSYRDHSNSVGL</sequence>